<evidence type="ECO:0000313" key="15">
    <source>
        <dbReference type="EMBL" id="KAF2674525.1"/>
    </source>
</evidence>
<feature type="region of interest" description="Disordered" evidence="13">
    <location>
        <begin position="72"/>
        <end position="103"/>
    </location>
</feature>
<keyword evidence="12" id="KW-0539">Nucleus</keyword>
<evidence type="ECO:0000256" key="11">
    <source>
        <dbReference type="ARBA" id="ARBA00023187"/>
    </source>
</evidence>
<dbReference type="Pfam" id="PF09405">
    <property type="entry name" value="Btz"/>
    <property type="match status" value="1"/>
</dbReference>
<organism evidence="15 16">
    <name type="scientific">Microthyrium microscopicum</name>
    <dbReference type="NCBI Taxonomy" id="703497"/>
    <lineage>
        <taxon>Eukaryota</taxon>
        <taxon>Fungi</taxon>
        <taxon>Dikarya</taxon>
        <taxon>Ascomycota</taxon>
        <taxon>Pezizomycotina</taxon>
        <taxon>Dothideomycetes</taxon>
        <taxon>Dothideomycetes incertae sedis</taxon>
        <taxon>Microthyriales</taxon>
        <taxon>Microthyriaceae</taxon>
        <taxon>Microthyrium</taxon>
    </lineage>
</organism>
<sequence>MPTPHRKDLVRQRRRVQDDGDDDASIITEAIDDSQSEASLPSDADDDADADYSDLSDTDAAEIANRGIRHVRSNGSAKKGIASSPIAGTAIETPKRASSEPLTFESTKETEAMMNGLKISQDESKAEPLDYESVKSTSEPVAGEGLTGKAETLADKRRKAHEEYKKKRDSDPAFIPTRGAFFMHDQRNSSAAGGGFRGVGRGRGRGRGGVGMPFSPVTAPSLTNEPTSSTWSHDLHETLLEPAATSSAPPNAPSGPSNVSGTGIPYPSGATKSFSTTQVLGKLQIRVQLPDMKSPISFQDVAVKRYTKLPNHRPPLRRDKPVRVSLPDHPVKYVFPSMERSFVFIPRALRPNQQGFGRGRGRGVGSFGGLSSRRTSIYGGSVYSPSIAMSRRSSMARDGMASPAGSMMSSRPIVRLPGPHHQHTGSGTPIHSAAISTTGTPVYGMPHGPGMIQHPTYRENWAGNMHMHQPRPQKTISVTGIETPAAGMTFQGPSAVGEQPHYSQAFHHQMPPQMNGISMQDQNGYGHTRQPSYPIQPTAGTPLSNIPERAIHAQPFQPYQQAGYPAQYAAQPQTGYYYPGANPTTGQFQPGTMMPPVFMQAPQQTGYMMPTMAPAAPPPPQSSATPAPAGLVAHEQNGMVYYFDPSQVYTAQEGYQQQQQSNYVQAAPMGGNMNPTSETYYYPQAPPGAVYYPTQ</sequence>
<evidence type="ECO:0000256" key="1">
    <source>
        <dbReference type="ARBA" id="ARBA00004123"/>
    </source>
</evidence>
<feature type="compositionally biased region" description="Acidic residues" evidence="13">
    <location>
        <begin position="43"/>
        <end position="58"/>
    </location>
</feature>
<dbReference type="GO" id="GO:0006417">
    <property type="term" value="P:regulation of translation"/>
    <property type="evidence" value="ECO:0007669"/>
    <property type="project" value="UniProtKB-KW"/>
</dbReference>
<evidence type="ECO:0000256" key="9">
    <source>
        <dbReference type="ARBA" id="ARBA00022884"/>
    </source>
</evidence>
<dbReference type="InterPro" id="IPR018545">
    <property type="entry name" value="Btz_dom"/>
</dbReference>
<keyword evidence="5" id="KW-0963">Cytoplasm</keyword>
<feature type="compositionally biased region" description="Polar residues" evidence="13">
    <location>
        <begin position="218"/>
        <end position="231"/>
    </location>
</feature>
<feature type="region of interest" description="Disordered" evidence="13">
    <location>
        <begin position="187"/>
        <end position="231"/>
    </location>
</feature>
<name>A0A6A6UQG9_9PEZI</name>
<reference evidence="15" key="1">
    <citation type="journal article" date="2020" name="Stud. Mycol.">
        <title>101 Dothideomycetes genomes: a test case for predicting lifestyles and emergence of pathogens.</title>
        <authorList>
            <person name="Haridas S."/>
            <person name="Albert R."/>
            <person name="Binder M."/>
            <person name="Bloem J."/>
            <person name="Labutti K."/>
            <person name="Salamov A."/>
            <person name="Andreopoulos B."/>
            <person name="Baker S."/>
            <person name="Barry K."/>
            <person name="Bills G."/>
            <person name="Bluhm B."/>
            <person name="Cannon C."/>
            <person name="Castanera R."/>
            <person name="Culley D."/>
            <person name="Daum C."/>
            <person name="Ezra D."/>
            <person name="Gonzalez J."/>
            <person name="Henrissat B."/>
            <person name="Kuo A."/>
            <person name="Liang C."/>
            <person name="Lipzen A."/>
            <person name="Lutzoni F."/>
            <person name="Magnuson J."/>
            <person name="Mondo S."/>
            <person name="Nolan M."/>
            <person name="Ohm R."/>
            <person name="Pangilinan J."/>
            <person name="Park H.-J."/>
            <person name="Ramirez L."/>
            <person name="Alfaro M."/>
            <person name="Sun H."/>
            <person name="Tritt A."/>
            <person name="Yoshinaga Y."/>
            <person name="Zwiers L.-H."/>
            <person name="Turgeon B."/>
            <person name="Goodwin S."/>
            <person name="Spatafora J."/>
            <person name="Crous P."/>
            <person name="Grigoriev I."/>
        </authorList>
    </citation>
    <scope>NUCLEOTIDE SEQUENCE</scope>
    <source>
        <strain evidence="15">CBS 115976</strain>
    </source>
</reference>
<evidence type="ECO:0000256" key="7">
    <source>
        <dbReference type="ARBA" id="ARBA00022816"/>
    </source>
</evidence>
<accession>A0A6A6UQG9</accession>
<proteinExistence type="inferred from homology"/>
<dbReference type="GO" id="GO:0005737">
    <property type="term" value="C:cytoplasm"/>
    <property type="evidence" value="ECO:0007669"/>
    <property type="project" value="UniProtKB-SubCell"/>
</dbReference>
<keyword evidence="11" id="KW-0508">mRNA splicing</keyword>
<feature type="compositionally biased region" description="Basic and acidic residues" evidence="13">
    <location>
        <begin position="1"/>
        <end position="18"/>
    </location>
</feature>
<dbReference type="EMBL" id="MU004230">
    <property type="protein sequence ID" value="KAF2674525.1"/>
    <property type="molecule type" value="Genomic_DNA"/>
</dbReference>
<dbReference type="PANTHER" id="PTHR46837:SF5">
    <property type="entry name" value="PROTEIN MLN51 HOMOLOG"/>
    <property type="match status" value="1"/>
</dbReference>
<evidence type="ECO:0000256" key="3">
    <source>
        <dbReference type="ARBA" id="ARBA00009548"/>
    </source>
</evidence>
<dbReference type="GO" id="GO:0051028">
    <property type="term" value="P:mRNA transport"/>
    <property type="evidence" value="ECO:0007669"/>
    <property type="project" value="UniProtKB-KW"/>
</dbReference>
<feature type="region of interest" description="Disordered" evidence="13">
    <location>
        <begin position="1"/>
        <end position="58"/>
    </location>
</feature>
<keyword evidence="4" id="KW-0813">Transport</keyword>
<dbReference type="GO" id="GO:0035145">
    <property type="term" value="C:exon-exon junction complex"/>
    <property type="evidence" value="ECO:0007669"/>
    <property type="project" value="InterPro"/>
</dbReference>
<dbReference type="GO" id="GO:0006397">
    <property type="term" value="P:mRNA processing"/>
    <property type="evidence" value="ECO:0007669"/>
    <property type="project" value="UniProtKB-KW"/>
</dbReference>
<keyword evidence="6" id="KW-0507">mRNA processing</keyword>
<evidence type="ECO:0000256" key="5">
    <source>
        <dbReference type="ARBA" id="ARBA00022490"/>
    </source>
</evidence>
<dbReference type="GO" id="GO:0008380">
    <property type="term" value="P:RNA splicing"/>
    <property type="evidence" value="ECO:0007669"/>
    <property type="project" value="UniProtKB-KW"/>
</dbReference>
<dbReference type="GO" id="GO:0003729">
    <property type="term" value="F:mRNA binding"/>
    <property type="evidence" value="ECO:0007669"/>
    <property type="project" value="InterPro"/>
</dbReference>
<keyword evidence="8" id="KW-0810">Translation regulation</keyword>
<feature type="domain" description="Btz" evidence="14">
    <location>
        <begin position="135"/>
        <end position="263"/>
    </location>
</feature>
<dbReference type="SMART" id="SM01044">
    <property type="entry name" value="Btz"/>
    <property type="match status" value="1"/>
</dbReference>
<dbReference type="Proteomes" id="UP000799302">
    <property type="component" value="Unassembled WGS sequence"/>
</dbReference>
<keyword evidence="7" id="KW-0509">mRNA transport</keyword>
<evidence type="ECO:0000259" key="14">
    <source>
        <dbReference type="SMART" id="SM01044"/>
    </source>
</evidence>
<keyword evidence="16" id="KW-1185">Reference proteome</keyword>
<feature type="compositionally biased region" description="Low complexity" evidence="13">
    <location>
        <begin position="243"/>
        <end position="261"/>
    </location>
</feature>
<dbReference type="PANTHER" id="PTHR46837">
    <property type="entry name" value="PROTEIN MLN51 HOMOLOG"/>
    <property type="match status" value="1"/>
</dbReference>
<evidence type="ECO:0000256" key="4">
    <source>
        <dbReference type="ARBA" id="ARBA00022448"/>
    </source>
</evidence>
<evidence type="ECO:0000256" key="2">
    <source>
        <dbReference type="ARBA" id="ARBA00004496"/>
    </source>
</evidence>
<evidence type="ECO:0000256" key="12">
    <source>
        <dbReference type="ARBA" id="ARBA00023242"/>
    </source>
</evidence>
<dbReference type="AlphaFoldDB" id="A0A6A6UQG9"/>
<dbReference type="InterPro" id="IPR044796">
    <property type="entry name" value="MLN51_plant"/>
</dbReference>
<feature type="region of interest" description="Disordered" evidence="13">
    <location>
        <begin position="243"/>
        <end position="266"/>
    </location>
</feature>
<dbReference type="OrthoDB" id="5413466at2759"/>
<keyword evidence="9" id="KW-0694">RNA-binding</keyword>
<comment type="similarity">
    <text evidence="3">Belongs to the CASC3 family.</text>
</comment>
<evidence type="ECO:0000256" key="13">
    <source>
        <dbReference type="SAM" id="MobiDB-lite"/>
    </source>
</evidence>
<keyword evidence="10" id="KW-0866">Nonsense-mediated mRNA decay</keyword>
<evidence type="ECO:0000256" key="10">
    <source>
        <dbReference type="ARBA" id="ARBA00023161"/>
    </source>
</evidence>
<evidence type="ECO:0000256" key="8">
    <source>
        <dbReference type="ARBA" id="ARBA00022845"/>
    </source>
</evidence>
<protein>
    <recommendedName>
        <fullName evidence="14">Btz domain-containing protein</fullName>
    </recommendedName>
</protein>
<comment type="subcellular location">
    <subcellularLocation>
        <location evidence="2">Cytoplasm</location>
    </subcellularLocation>
    <subcellularLocation>
        <location evidence="1">Nucleus</location>
    </subcellularLocation>
</comment>
<evidence type="ECO:0000256" key="6">
    <source>
        <dbReference type="ARBA" id="ARBA00022664"/>
    </source>
</evidence>
<feature type="compositionally biased region" description="Acidic residues" evidence="13">
    <location>
        <begin position="19"/>
        <end position="35"/>
    </location>
</feature>
<evidence type="ECO:0000313" key="16">
    <source>
        <dbReference type="Proteomes" id="UP000799302"/>
    </source>
</evidence>
<dbReference type="GO" id="GO:0000184">
    <property type="term" value="P:nuclear-transcribed mRNA catabolic process, nonsense-mediated decay"/>
    <property type="evidence" value="ECO:0007669"/>
    <property type="project" value="UniProtKB-KW"/>
</dbReference>
<gene>
    <name evidence="15" type="ORF">BT63DRAFT_419811</name>
</gene>